<keyword evidence="10" id="KW-1133">Transmembrane helix</keyword>
<evidence type="ECO:0000256" key="7">
    <source>
        <dbReference type="ARBA" id="ARBA00023004"/>
    </source>
</evidence>
<dbReference type="InterPro" id="IPR036396">
    <property type="entry name" value="Cyt_P450_sf"/>
</dbReference>
<organism evidence="11 12">
    <name type="scientific">Rickenella mellea</name>
    <dbReference type="NCBI Taxonomy" id="50990"/>
    <lineage>
        <taxon>Eukaryota</taxon>
        <taxon>Fungi</taxon>
        <taxon>Dikarya</taxon>
        <taxon>Basidiomycota</taxon>
        <taxon>Agaricomycotina</taxon>
        <taxon>Agaricomycetes</taxon>
        <taxon>Hymenochaetales</taxon>
        <taxon>Rickenellaceae</taxon>
        <taxon>Rickenella</taxon>
    </lineage>
</organism>
<evidence type="ECO:0000256" key="5">
    <source>
        <dbReference type="ARBA" id="ARBA00022723"/>
    </source>
</evidence>
<evidence type="ECO:0000256" key="4">
    <source>
        <dbReference type="ARBA" id="ARBA00022617"/>
    </source>
</evidence>
<keyword evidence="10" id="KW-0812">Transmembrane</keyword>
<evidence type="ECO:0000256" key="6">
    <source>
        <dbReference type="ARBA" id="ARBA00023002"/>
    </source>
</evidence>
<dbReference type="GO" id="GO:0016705">
    <property type="term" value="F:oxidoreductase activity, acting on paired donors, with incorporation or reduction of molecular oxygen"/>
    <property type="evidence" value="ECO:0007669"/>
    <property type="project" value="InterPro"/>
</dbReference>
<evidence type="ECO:0000256" key="8">
    <source>
        <dbReference type="ARBA" id="ARBA00023033"/>
    </source>
</evidence>
<keyword evidence="7 9" id="KW-0408">Iron</keyword>
<protein>
    <submittedName>
        <fullName evidence="11">Cytochrome P450</fullName>
    </submittedName>
</protein>
<feature type="transmembrane region" description="Helical" evidence="10">
    <location>
        <begin position="93"/>
        <end position="112"/>
    </location>
</feature>
<dbReference type="Proteomes" id="UP000294933">
    <property type="component" value="Unassembled WGS sequence"/>
</dbReference>
<dbReference type="InterPro" id="IPR001128">
    <property type="entry name" value="Cyt_P450"/>
</dbReference>
<dbReference type="OrthoDB" id="1470350at2759"/>
<comment type="cofactor">
    <cofactor evidence="1 9">
        <name>heme</name>
        <dbReference type="ChEBI" id="CHEBI:30413"/>
    </cofactor>
</comment>
<feature type="binding site" description="axial binding residue" evidence="9">
    <location>
        <position position="579"/>
    </location>
    <ligand>
        <name>heme</name>
        <dbReference type="ChEBI" id="CHEBI:30413"/>
    </ligand>
    <ligandPart>
        <name>Fe</name>
        <dbReference type="ChEBI" id="CHEBI:18248"/>
    </ligandPart>
</feature>
<dbReference type="AlphaFoldDB" id="A0A4Y7QIW2"/>
<comment type="pathway">
    <text evidence="2">Secondary metabolite biosynthesis.</text>
</comment>
<proteinExistence type="inferred from homology"/>
<comment type="similarity">
    <text evidence="3">Belongs to the cytochrome P450 family.</text>
</comment>
<keyword evidence="4 9" id="KW-0349">Heme</keyword>
<dbReference type="PRINTS" id="PR00385">
    <property type="entry name" value="P450"/>
</dbReference>
<dbReference type="InterPro" id="IPR002403">
    <property type="entry name" value="Cyt_P450_E_grp-IV"/>
</dbReference>
<keyword evidence="5 9" id="KW-0479">Metal-binding</keyword>
<evidence type="ECO:0000256" key="3">
    <source>
        <dbReference type="ARBA" id="ARBA00010617"/>
    </source>
</evidence>
<evidence type="ECO:0000313" key="12">
    <source>
        <dbReference type="Proteomes" id="UP000294933"/>
    </source>
</evidence>
<evidence type="ECO:0000313" key="11">
    <source>
        <dbReference type="EMBL" id="TDL26769.1"/>
    </source>
</evidence>
<dbReference type="Pfam" id="PF00067">
    <property type="entry name" value="p450"/>
    <property type="match status" value="1"/>
</dbReference>
<reference evidence="11 12" key="1">
    <citation type="submission" date="2018-06" db="EMBL/GenBank/DDBJ databases">
        <title>A transcriptomic atlas of mushroom development highlights an independent origin of complex multicellularity.</title>
        <authorList>
            <consortium name="DOE Joint Genome Institute"/>
            <person name="Krizsan K."/>
            <person name="Almasi E."/>
            <person name="Merenyi Z."/>
            <person name="Sahu N."/>
            <person name="Viragh M."/>
            <person name="Koszo T."/>
            <person name="Mondo S."/>
            <person name="Kiss B."/>
            <person name="Balint B."/>
            <person name="Kues U."/>
            <person name="Barry K."/>
            <person name="Hegedus J.C."/>
            <person name="Henrissat B."/>
            <person name="Johnson J."/>
            <person name="Lipzen A."/>
            <person name="Ohm R."/>
            <person name="Nagy I."/>
            <person name="Pangilinan J."/>
            <person name="Yan J."/>
            <person name="Xiong Y."/>
            <person name="Grigoriev I.V."/>
            <person name="Hibbett D.S."/>
            <person name="Nagy L.G."/>
        </authorList>
    </citation>
    <scope>NUCLEOTIDE SEQUENCE [LARGE SCALE GENOMIC DNA]</scope>
    <source>
        <strain evidence="11 12">SZMC22713</strain>
    </source>
</reference>
<dbReference type="PANTHER" id="PTHR24305:SF166">
    <property type="entry name" value="CYTOCHROME P450 12A4, MITOCHONDRIAL-RELATED"/>
    <property type="match status" value="1"/>
</dbReference>
<dbReference type="GO" id="GO:0004497">
    <property type="term" value="F:monooxygenase activity"/>
    <property type="evidence" value="ECO:0007669"/>
    <property type="project" value="UniProtKB-KW"/>
</dbReference>
<sequence length="636" mass="71694">MYETERFQKTDCANVGTGIAYYDNYHQGFLVYVHVHHLPWWKHSFDNTRLTGNPRSVERVKRPNPLSRILLSTSMIFEALSAKMSMQQVWGDFGYKILGAIAIFLLAAFVRLKRHIQVAIGNIPGPKSRSLTGNYPLLHDADKGWEFFEEINTNYGSVCRITTPIGCNDMLYVADPLALNHMVRRDEHLFDDPPEIHIMLQMVLGNKGLGATIGAEHHRQRKFLNPIFGTAYLRHMPPLFFEVSQRFIASLRTLCADGPTEIDMSHWGTRVSLEFVGQGAMGFSLDSLAIDAKPNLYGEDLKQGFVALSTPAARLAMKYFLPKIANIRTPAFNRFLLNLVPSQLVKIVKNFVWELDRNSKEMFAMKKQALVAGEDALSSQTSKGKDLMTALIREHVLVDREDRVGEEEATSHFRTLLFAATDTSSSAILRTILLLAEHPVVQTRLREEILAAKSESDGDLSYEKLLALPLLDAVYRETLRLHPPASYIDRVAIKDTVLPLAFPIIGRDGKTLKEIIVPKGTAITMSIVGVNRSTDVWGHDALEWKPERWLNELPASIKGSRMPGIYSNMMTFLDGKRHCLGYRYVQIELKILISEMICALQFAPSDKHSQISWPMALTHSPFVDSKMSMPLKVSLA</sequence>
<dbReference type="PRINTS" id="PR00465">
    <property type="entry name" value="EP450IV"/>
</dbReference>
<dbReference type="GO" id="GO:0020037">
    <property type="term" value="F:heme binding"/>
    <property type="evidence" value="ECO:0007669"/>
    <property type="project" value="InterPro"/>
</dbReference>
<dbReference type="PANTHER" id="PTHR24305">
    <property type="entry name" value="CYTOCHROME P450"/>
    <property type="match status" value="1"/>
</dbReference>
<keyword evidence="12" id="KW-1185">Reference proteome</keyword>
<accession>A0A4Y7QIW2</accession>
<dbReference type="GO" id="GO:0005506">
    <property type="term" value="F:iron ion binding"/>
    <property type="evidence" value="ECO:0007669"/>
    <property type="project" value="InterPro"/>
</dbReference>
<dbReference type="SUPFAM" id="SSF48264">
    <property type="entry name" value="Cytochrome P450"/>
    <property type="match status" value="1"/>
</dbReference>
<evidence type="ECO:0000256" key="10">
    <source>
        <dbReference type="SAM" id="Phobius"/>
    </source>
</evidence>
<evidence type="ECO:0000256" key="9">
    <source>
        <dbReference type="PIRSR" id="PIRSR602403-1"/>
    </source>
</evidence>
<evidence type="ECO:0000256" key="1">
    <source>
        <dbReference type="ARBA" id="ARBA00001971"/>
    </source>
</evidence>
<dbReference type="VEuPathDB" id="FungiDB:BD410DRAFT_468686"/>
<dbReference type="STRING" id="50990.A0A4Y7QIW2"/>
<keyword evidence="6" id="KW-0560">Oxidoreductase</keyword>
<keyword evidence="10" id="KW-0472">Membrane</keyword>
<dbReference type="InterPro" id="IPR050121">
    <property type="entry name" value="Cytochrome_P450_monoxygenase"/>
</dbReference>
<name>A0A4Y7QIW2_9AGAM</name>
<keyword evidence="8" id="KW-0503">Monooxygenase</keyword>
<dbReference type="EMBL" id="ML170160">
    <property type="protein sequence ID" value="TDL26769.1"/>
    <property type="molecule type" value="Genomic_DNA"/>
</dbReference>
<evidence type="ECO:0000256" key="2">
    <source>
        <dbReference type="ARBA" id="ARBA00005179"/>
    </source>
</evidence>
<gene>
    <name evidence="11" type="ORF">BD410DRAFT_468686</name>
</gene>
<dbReference type="Gene3D" id="1.10.630.10">
    <property type="entry name" value="Cytochrome P450"/>
    <property type="match status" value="1"/>
</dbReference>